<protein>
    <submittedName>
        <fullName evidence="1">Uncharacterized protein</fullName>
    </submittedName>
</protein>
<proteinExistence type="predicted"/>
<comment type="caution">
    <text evidence="1">The sequence shown here is derived from an EMBL/GenBank/DDBJ whole genome shotgun (WGS) entry which is preliminary data.</text>
</comment>
<name>A0AAE0KWK2_9CHLO</name>
<dbReference type="AlphaFoldDB" id="A0AAE0KWK2"/>
<dbReference type="PANTHER" id="PTHR37181">
    <property type="entry name" value="F6A14.6 PROTEIN"/>
    <property type="match status" value="1"/>
</dbReference>
<evidence type="ECO:0000313" key="2">
    <source>
        <dbReference type="Proteomes" id="UP001190700"/>
    </source>
</evidence>
<organism evidence="1 2">
    <name type="scientific">Cymbomonas tetramitiformis</name>
    <dbReference type="NCBI Taxonomy" id="36881"/>
    <lineage>
        <taxon>Eukaryota</taxon>
        <taxon>Viridiplantae</taxon>
        <taxon>Chlorophyta</taxon>
        <taxon>Pyramimonadophyceae</taxon>
        <taxon>Pyramimonadales</taxon>
        <taxon>Pyramimonadaceae</taxon>
        <taxon>Cymbomonas</taxon>
    </lineage>
</organism>
<feature type="non-terminal residue" evidence="1">
    <location>
        <position position="1"/>
    </location>
</feature>
<dbReference type="PANTHER" id="PTHR37181:SF1">
    <property type="entry name" value="F6A14.6 PROTEIN"/>
    <property type="match status" value="1"/>
</dbReference>
<dbReference type="Proteomes" id="UP001190700">
    <property type="component" value="Unassembled WGS sequence"/>
</dbReference>
<sequence>VGDVLRKTAERVLARAEAAAVSSEPGDPFLRKQMQACGATVLSVDGFTSTELCLHFVVTARADTEAVLAAVKQLGIEEVLPLLTYLLKWEQLYAERLTHSAPSLIKGKVLAVPHPEQIAHWLGHVLDAHCTRLSLLPASHQVVMSIKQAVATHALVCRKLLPLVGCTRHLEQKRVIPTYKGTVSNHYSIQKLAL</sequence>
<keyword evidence="2" id="KW-1185">Reference proteome</keyword>
<accession>A0AAE0KWK2</accession>
<reference evidence="1 2" key="1">
    <citation type="journal article" date="2015" name="Genome Biol. Evol.">
        <title>Comparative Genomics of a Bacterivorous Green Alga Reveals Evolutionary Causalities and Consequences of Phago-Mixotrophic Mode of Nutrition.</title>
        <authorList>
            <person name="Burns J.A."/>
            <person name="Paasch A."/>
            <person name="Narechania A."/>
            <person name="Kim E."/>
        </authorList>
    </citation>
    <scope>NUCLEOTIDE SEQUENCE [LARGE SCALE GENOMIC DNA]</scope>
    <source>
        <strain evidence="1 2">PLY_AMNH</strain>
    </source>
</reference>
<gene>
    <name evidence="1" type="ORF">CYMTET_27773</name>
</gene>
<dbReference type="EMBL" id="LGRX02015464">
    <property type="protein sequence ID" value="KAK3263418.1"/>
    <property type="molecule type" value="Genomic_DNA"/>
</dbReference>
<evidence type="ECO:0000313" key="1">
    <source>
        <dbReference type="EMBL" id="KAK3263418.1"/>
    </source>
</evidence>